<dbReference type="EMBL" id="DAAMEZ010000019">
    <property type="protein sequence ID" value="HAC6381604.1"/>
    <property type="molecule type" value="Genomic_DNA"/>
</dbReference>
<organism evidence="3 4">
    <name type="scientific">Salmonella enterica subsp. enterica serovar Bovismorbificans</name>
    <dbReference type="NCBI Taxonomy" id="58097"/>
    <lineage>
        <taxon>Bacteria</taxon>
        <taxon>Pseudomonadati</taxon>
        <taxon>Pseudomonadota</taxon>
        <taxon>Gammaproteobacteria</taxon>
        <taxon>Enterobacterales</taxon>
        <taxon>Enterobacteriaceae</taxon>
        <taxon>Salmonella</taxon>
    </lineage>
</organism>
<sequence>MSELKIDNPAQRLLDILEAGKKLPDAWNCRNAWIELLNVEENNEQHLLSRLAKVMELPDRILQVRRDHFSTLRGNSTHWKTCVDNAFVSQSLNSTWLSFNQHIDSRTISELSMLSDLFETRGAHAAIEADETEALLVKIIELRGDIRSSELSSAMKTMLLRQLSQLQEALESYSISGIEPVMDAVQSTLGLAVIDPEYKEEIKSGSGSQFGDRISSLLGDIANVVTVAGALPSLPAAIQTALSLLNK</sequence>
<dbReference type="AlphaFoldDB" id="A0A379NF48"/>
<evidence type="ECO:0000313" key="3">
    <source>
        <dbReference type="EMBL" id="SUE45294.1"/>
    </source>
</evidence>
<evidence type="ECO:0000313" key="4">
    <source>
        <dbReference type="Proteomes" id="UP000254190"/>
    </source>
</evidence>
<dbReference type="RefSeq" id="WP_001292424.1">
    <property type="nucleotide sequence ID" value="NZ_CP091299.1"/>
</dbReference>
<accession>A0A379NF48</accession>
<dbReference type="EMBL" id="DAAMHM010000017">
    <property type="protein sequence ID" value="HAC6682623.1"/>
    <property type="molecule type" value="Genomic_DNA"/>
</dbReference>
<protein>
    <submittedName>
        <fullName evidence="3">Uncharacterized protein</fullName>
    </submittedName>
</protein>
<evidence type="ECO:0000313" key="1">
    <source>
        <dbReference type="EMBL" id="HAC6381604.1"/>
    </source>
</evidence>
<name>A0A379NF48_SALET</name>
<reference evidence="1" key="1">
    <citation type="journal article" date="2018" name="Genome Biol.">
        <title>SKESA: strategic k-mer extension for scrupulous assemblies.</title>
        <authorList>
            <person name="Souvorov A."/>
            <person name="Agarwala R."/>
            <person name="Lipman D.J."/>
        </authorList>
    </citation>
    <scope>NUCLEOTIDE SEQUENCE</scope>
    <source>
        <strain evidence="1">BCW_3301</strain>
        <strain evidence="2">M123</strain>
    </source>
</reference>
<dbReference type="Proteomes" id="UP000254190">
    <property type="component" value="Unassembled WGS sequence"/>
</dbReference>
<reference evidence="1" key="3">
    <citation type="submission" date="2018-08" db="EMBL/GenBank/DDBJ databases">
        <authorList>
            <consortium name="NCBI Pathogen Detection Project"/>
        </authorList>
    </citation>
    <scope>NUCLEOTIDE SEQUENCE</scope>
    <source>
        <strain evidence="1">BCW_3301</strain>
        <strain evidence="2">M123</strain>
    </source>
</reference>
<proteinExistence type="predicted"/>
<gene>
    <name evidence="1" type="ORF">G0B02_21310</name>
    <name evidence="2" type="ORF">G0D18_18600</name>
    <name evidence="3" type="ORF">NCTC5754_00060</name>
</gene>
<evidence type="ECO:0000313" key="2">
    <source>
        <dbReference type="EMBL" id="HAC6682623.1"/>
    </source>
</evidence>
<reference evidence="3 4" key="2">
    <citation type="submission" date="2018-06" db="EMBL/GenBank/DDBJ databases">
        <authorList>
            <consortium name="Pathogen Informatics"/>
            <person name="Doyle S."/>
        </authorList>
    </citation>
    <scope>NUCLEOTIDE SEQUENCE [LARGE SCALE GENOMIC DNA]</scope>
    <source>
        <strain evidence="3 4">NCTC5754</strain>
    </source>
</reference>
<dbReference type="EMBL" id="UGVQ01000001">
    <property type="protein sequence ID" value="SUE45294.1"/>
    <property type="molecule type" value="Genomic_DNA"/>
</dbReference>